<keyword evidence="1" id="KW-1133">Transmembrane helix</keyword>
<reference evidence="2 3" key="1">
    <citation type="journal article" date="2013" name="PLoS Genet.">
        <title>The genome and development-dependent transcriptomes of Pyronema confluens: a window into fungal evolution.</title>
        <authorList>
            <person name="Traeger S."/>
            <person name="Altegoer F."/>
            <person name="Freitag M."/>
            <person name="Gabaldon T."/>
            <person name="Kempken F."/>
            <person name="Kumar A."/>
            <person name="Marcet-Houben M."/>
            <person name="Poggeler S."/>
            <person name="Stajich J.E."/>
            <person name="Nowrousian M."/>
        </authorList>
    </citation>
    <scope>NUCLEOTIDE SEQUENCE [LARGE SCALE GENOMIC DNA]</scope>
    <source>
        <strain evidence="3">CBS 100304</strain>
        <tissue evidence="2">Vegetative mycelium</tissue>
    </source>
</reference>
<gene>
    <name evidence="2" type="ORF">PCON_08481</name>
</gene>
<keyword evidence="1" id="KW-0472">Membrane</keyword>
<sequence length="60" mass="7073">MPTQTEFSVFLIITWHCLNGRIFIYSFPAFWMACSCVQSLLPLYKTFCRYHALLIGIYCL</sequence>
<protein>
    <submittedName>
        <fullName evidence="2">Uncharacterized protein</fullName>
    </submittedName>
</protein>
<evidence type="ECO:0000313" key="2">
    <source>
        <dbReference type="EMBL" id="CCX08888.1"/>
    </source>
</evidence>
<organism evidence="2 3">
    <name type="scientific">Pyronema omphalodes (strain CBS 100304)</name>
    <name type="common">Pyronema confluens</name>
    <dbReference type="NCBI Taxonomy" id="1076935"/>
    <lineage>
        <taxon>Eukaryota</taxon>
        <taxon>Fungi</taxon>
        <taxon>Dikarya</taxon>
        <taxon>Ascomycota</taxon>
        <taxon>Pezizomycotina</taxon>
        <taxon>Pezizomycetes</taxon>
        <taxon>Pezizales</taxon>
        <taxon>Pyronemataceae</taxon>
        <taxon>Pyronema</taxon>
    </lineage>
</organism>
<evidence type="ECO:0000313" key="3">
    <source>
        <dbReference type="Proteomes" id="UP000018144"/>
    </source>
</evidence>
<keyword evidence="1" id="KW-0812">Transmembrane</keyword>
<evidence type="ECO:0000256" key="1">
    <source>
        <dbReference type="SAM" id="Phobius"/>
    </source>
</evidence>
<proteinExistence type="predicted"/>
<accession>U4L0N2</accession>
<dbReference type="AlphaFoldDB" id="U4L0N2"/>
<name>U4L0N2_PYROM</name>
<feature type="transmembrane region" description="Helical" evidence="1">
    <location>
        <begin position="22"/>
        <end position="44"/>
    </location>
</feature>
<dbReference type="EMBL" id="HF935434">
    <property type="protein sequence ID" value="CCX08888.1"/>
    <property type="molecule type" value="Genomic_DNA"/>
</dbReference>
<keyword evidence="3" id="KW-1185">Reference proteome</keyword>
<dbReference type="Proteomes" id="UP000018144">
    <property type="component" value="Unassembled WGS sequence"/>
</dbReference>